<sequence>MYAFDHLVHLVRDPKKAMRTARECGLRAVEGGSHPDWGTANTLCYFDLSYIEYLGVENPAVAEKAKGNPLVSQALEDLAKGNEGPARIALRTDNLDRAARLLEEQGWKASGPFPGSRTRPDGTLLRWSLLFPEGPADELPPPFLIQWERSDEERKMDLERRGAIAHHPRGNLRLNHVAIAVRDLGRAAKWEKGFGLKPEREYVDKILNAVCRELQLSGGNLLFCAPIGEGPVARVLQTRGERPFLVVFSGAEQDEDWRMFGGIYRFSRER</sequence>
<comment type="caution">
    <text evidence="2">The sequence shown here is derived from an EMBL/GenBank/DDBJ whole genome shotgun (WGS) entry which is preliminary data.</text>
</comment>
<dbReference type="RefSeq" id="WP_106344320.1">
    <property type="nucleotide sequence ID" value="NZ_PVNE01000005.1"/>
</dbReference>
<keyword evidence="3" id="KW-1185">Reference proteome</keyword>
<dbReference type="InterPro" id="IPR025870">
    <property type="entry name" value="Glyoxalase-like_dom"/>
</dbReference>
<dbReference type="AlphaFoldDB" id="A0A2T0LH87"/>
<name>A0A2T0LH87_9BACL</name>
<proteinExistence type="predicted"/>
<dbReference type="Gene3D" id="3.10.180.10">
    <property type="entry name" value="2,3-Dihydroxybiphenyl 1,2-Dioxygenase, domain 1"/>
    <property type="match status" value="1"/>
</dbReference>
<evidence type="ECO:0000259" key="1">
    <source>
        <dbReference type="Pfam" id="PF13468"/>
    </source>
</evidence>
<dbReference type="EMBL" id="PVNE01000005">
    <property type="protein sequence ID" value="PRX41580.1"/>
    <property type="molecule type" value="Genomic_DNA"/>
</dbReference>
<evidence type="ECO:0000313" key="3">
    <source>
        <dbReference type="Proteomes" id="UP000237797"/>
    </source>
</evidence>
<protein>
    <submittedName>
        <fullName evidence="2">Glyoxalase-like protein</fullName>
    </submittedName>
</protein>
<dbReference type="OrthoDB" id="9111355at2"/>
<reference evidence="2 3" key="1">
    <citation type="submission" date="2018-03" db="EMBL/GenBank/DDBJ databases">
        <title>Genomic Encyclopedia of Archaeal and Bacterial Type Strains, Phase II (KMG-II): from individual species to whole genera.</title>
        <authorList>
            <person name="Goeker M."/>
        </authorList>
    </citation>
    <scope>NUCLEOTIDE SEQUENCE [LARGE SCALE GENOMIC DNA]</scope>
    <source>
        <strain evidence="2 3">DSM 44946</strain>
    </source>
</reference>
<organism evidence="2 3">
    <name type="scientific">Planifilum fimeticola</name>
    <dbReference type="NCBI Taxonomy" id="201975"/>
    <lineage>
        <taxon>Bacteria</taxon>
        <taxon>Bacillati</taxon>
        <taxon>Bacillota</taxon>
        <taxon>Bacilli</taxon>
        <taxon>Bacillales</taxon>
        <taxon>Thermoactinomycetaceae</taxon>
        <taxon>Planifilum</taxon>
    </lineage>
</organism>
<dbReference type="PANTHER" id="PTHR40265:SF1">
    <property type="entry name" value="GLYOXALASE-LIKE DOMAIN-CONTAINING PROTEIN"/>
    <property type="match status" value="1"/>
</dbReference>
<dbReference type="InterPro" id="IPR029068">
    <property type="entry name" value="Glyas_Bleomycin-R_OHBP_Dase"/>
</dbReference>
<dbReference type="SUPFAM" id="SSF54593">
    <property type="entry name" value="Glyoxalase/Bleomycin resistance protein/Dihydroxybiphenyl dioxygenase"/>
    <property type="match status" value="2"/>
</dbReference>
<dbReference type="Proteomes" id="UP000237797">
    <property type="component" value="Unassembled WGS sequence"/>
</dbReference>
<dbReference type="Pfam" id="PF13468">
    <property type="entry name" value="Glyoxalase_3"/>
    <property type="match status" value="1"/>
</dbReference>
<feature type="domain" description="Glyoxalase-like" evidence="1">
    <location>
        <begin position="4"/>
        <end position="190"/>
    </location>
</feature>
<gene>
    <name evidence="2" type="ORF">CLV97_1055</name>
</gene>
<accession>A0A2T0LH87</accession>
<dbReference type="PANTHER" id="PTHR40265">
    <property type="entry name" value="BLL2707 PROTEIN"/>
    <property type="match status" value="1"/>
</dbReference>
<evidence type="ECO:0000313" key="2">
    <source>
        <dbReference type="EMBL" id="PRX41580.1"/>
    </source>
</evidence>